<protein>
    <submittedName>
        <fullName evidence="1">Uncharacterized protein</fullName>
    </submittedName>
</protein>
<evidence type="ECO:0000313" key="1">
    <source>
        <dbReference type="EMBL" id="WVZ19565.1"/>
    </source>
</evidence>
<dbReference type="Proteomes" id="UP001374535">
    <property type="component" value="Chromosome 2"/>
</dbReference>
<organism evidence="1 2">
    <name type="scientific">Vigna mungo</name>
    <name type="common">Black gram</name>
    <name type="synonym">Phaseolus mungo</name>
    <dbReference type="NCBI Taxonomy" id="3915"/>
    <lineage>
        <taxon>Eukaryota</taxon>
        <taxon>Viridiplantae</taxon>
        <taxon>Streptophyta</taxon>
        <taxon>Embryophyta</taxon>
        <taxon>Tracheophyta</taxon>
        <taxon>Spermatophyta</taxon>
        <taxon>Magnoliopsida</taxon>
        <taxon>eudicotyledons</taxon>
        <taxon>Gunneridae</taxon>
        <taxon>Pentapetalae</taxon>
        <taxon>rosids</taxon>
        <taxon>fabids</taxon>
        <taxon>Fabales</taxon>
        <taxon>Fabaceae</taxon>
        <taxon>Papilionoideae</taxon>
        <taxon>50 kb inversion clade</taxon>
        <taxon>NPAAA clade</taxon>
        <taxon>indigoferoid/millettioid clade</taxon>
        <taxon>Phaseoleae</taxon>
        <taxon>Vigna</taxon>
    </lineage>
</organism>
<name>A0AAQ3P0V1_VIGMU</name>
<dbReference type="PROSITE" id="PS00141">
    <property type="entry name" value="ASP_PROTEASE"/>
    <property type="match status" value="1"/>
</dbReference>
<gene>
    <name evidence="1" type="ORF">V8G54_006887</name>
</gene>
<sequence>MSYQQFVERQKKGLCYKCGGPFHPKHQYPESQLRIMMIEDDEFEEGEMQVMNGEEDEGEEVVELSVMSSMGLSMTRLREVRTLKLRGKVQGVPILLLVDSGVTEFYLP</sequence>
<dbReference type="GO" id="GO:0006508">
    <property type="term" value="P:proteolysis"/>
    <property type="evidence" value="ECO:0007669"/>
    <property type="project" value="InterPro"/>
</dbReference>
<dbReference type="AlphaFoldDB" id="A0AAQ3P0V1"/>
<proteinExistence type="predicted"/>
<dbReference type="GO" id="GO:0004190">
    <property type="term" value="F:aspartic-type endopeptidase activity"/>
    <property type="evidence" value="ECO:0007669"/>
    <property type="project" value="InterPro"/>
</dbReference>
<dbReference type="EMBL" id="CP144699">
    <property type="protein sequence ID" value="WVZ19565.1"/>
    <property type="molecule type" value="Genomic_DNA"/>
</dbReference>
<reference evidence="1 2" key="1">
    <citation type="journal article" date="2023" name="Life. Sci Alliance">
        <title>Evolutionary insights into 3D genome organization and epigenetic landscape of Vigna mungo.</title>
        <authorList>
            <person name="Junaid A."/>
            <person name="Singh B."/>
            <person name="Bhatia S."/>
        </authorList>
    </citation>
    <scope>NUCLEOTIDE SEQUENCE [LARGE SCALE GENOMIC DNA]</scope>
    <source>
        <strain evidence="1">Urdbean</strain>
    </source>
</reference>
<evidence type="ECO:0000313" key="2">
    <source>
        <dbReference type="Proteomes" id="UP001374535"/>
    </source>
</evidence>
<accession>A0AAQ3P0V1</accession>
<dbReference type="InterPro" id="IPR001969">
    <property type="entry name" value="Aspartic_peptidase_AS"/>
</dbReference>
<keyword evidence="2" id="KW-1185">Reference proteome</keyword>